<protein>
    <submittedName>
        <fullName evidence="1">Uncharacterized protein</fullName>
    </submittedName>
</protein>
<sequence>MVMMWYTLVGGSVIRGKGSAGTFTAISRYNTGKEDSWAFVITTSSLTIDIKAVTMSLKRLNTQHSSKVVEYIGIHICMYTEQLNEYTLKSSG</sequence>
<organism evidence="1">
    <name type="scientific">Arion vulgaris</name>
    <dbReference type="NCBI Taxonomy" id="1028688"/>
    <lineage>
        <taxon>Eukaryota</taxon>
        <taxon>Metazoa</taxon>
        <taxon>Spiralia</taxon>
        <taxon>Lophotrochozoa</taxon>
        <taxon>Mollusca</taxon>
        <taxon>Gastropoda</taxon>
        <taxon>Heterobranchia</taxon>
        <taxon>Euthyneura</taxon>
        <taxon>Panpulmonata</taxon>
        <taxon>Eupulmonata</taxon>
        <taxon>Stylommatophora</taxon>
        <taxon>Helicina</taxon>
        <taxon>Arionoidea</taxon>
        <taxon>Arionidae</taxon>
        <taxon>Arion</taxon>
    </lineage>
</organism>
<evidence type="ECO:0000313" key="1">
    <source>
        <dbReference type="EMBL" id="CEK92004.1"/>
    </source>
</evidence>
<dbReference type="EMBL" id="HACG01045139">
    <property type="protein sequence ID" value="CEK92004.1"/>
    <property type="molecule type" value="Transcribed_RNA"/>
</dbReference>
<dbReference type="AlphaFoldDB" id="A0A0B7BFC6"/>
<accession>A0A0B7BFC6</accession>
<reference evidence="1" key="1">
    <citation type="submission" date="2014-12" db="EMBL/GenBank/DDBJ databases">
        <title>Insight into the proteome of Arion vulgaris.</title>
        <authorList>
            <person name="Aradska J."/>
            <person name="Bulat T."/>
            <person name="Smidak R."/>
            <person name="Sarate P."/>
            <person name="Gangsoo J."/>
            <person name="Sialana F."/>
            <person name="Bilban M."/>
            <person name="Lubec G."/>
        </authorList>
    </citation>
    <scope>NUCLEOTIDE SEQUENCE</scope>
    <source>
        <tissue evidence="1">Skin</tissue>
    </source>
</reference>
<name>A0A0B7BFC6_9EUPU</name>
<proteinExistence type="predicted"/>
<gene>
    <name evidence="1" type="primary">ORF186016</name>
</gene>